<evidence type="ECO:0000256" key="1">
    <source>
        <dbReference type="SAM" id="MobiDB-lite"/>
    </source>
</evidence>
<dbReference type="WBParaSite" id="HCON_00121600-00001">
    <property type="protein sequence ID" value="HCON_00121600-00001"/>
    <property type="gene ID" value="HCON_00121600"/>
</dbReference>
<dbReference type="Proteomes" id="UP000025227">
    <property type="component" value="Unplaced"/>
</dbReference>
<keyword evidence="2" id="KW-1185">Reference proteome</keyword>
<organism evidence="2 3">
    <name type="scientific">Haemonchus contortus</name>
    <name type="common">Barber pole worm</name>
    <dbReference type="NCBI Taxonomy" id="6289"/>
    <lineage>
        <taxon>Eukaryota</taxon>
        <taxon>Metazoa</taxon>
        <taxon>Ecdysozoa</taxon>
        <taxon>Nematoda</taxon>
        <taxon>Chromadorea</taxon>
        <taxon>Rhabditida</taxon>
        <taxon>Rhabditina</taxon>
        <taxon>Rhabditomorpha</taxon>
        <taxon>Strongyloidea</taxon>
        <taxon>Trichostrongylidae</taxon>
        <taxon>Haemonchus</taxon>
    </lineage>
</organism>
<dbReference type="AlphaFoldDB" id="A0A7I5EB98"/>
<name>A0A7I5EB98_HAECO</name>
<feature type="region of interest" description="Disordered" evidence="1">
    <location>
        <begin position="1"/>
        <end position="29"/>
    </location>
</feature>
<evidence type="ECO:0000313" key="2">
    <source>
        <dbReference type="Proteomes" id="UP000025227"/>
    </source>
</evidence>
<reference evidence="3" key="1">
    <citation type="submission" date="2020-12" db="UniProtKB">
        <authorList>
            <consortium name="WormBaseParasite"/>
        </authorList>
    </citation>
    <scope>IDENTIFICATION</scope>
    <source>
        <strain evidence="3">MHco3</strain>
    </source>
</reference>
<accession>A0A7I5EB98</accession>
<sequence length="113" mass="12649">MEFQGGDTTKENVNKESMEAGHRGGNPALSFSLEGKALERKQLLRRYRKHDLSVSSVCYQVGRSGDRGERQRGVDGGSPLKMAAQGFLPLWERSPGHHGHFLQDLSLVFYYVV</sequence>
<dbReference type="OrthoDB" id="10540291at2759"/>
<evidence type="ECO:0000313" key="3">
    <source>
        <dbReference type="WBParaSite" id="HCON_00121600-00001"/>
    </source>
</evidence>
<protein>
    <submittedName>
        <fullName evidence="3">Uncharacterized protein</fullName>
    </submittedName>
</protein>
<feature type="compositionally biased region" description="Basic and acidic residues" evidence="1">
    <location>
        <begin position="8"/>
        <end position="22"/>
    </location>
</feature>
<proteinExistence type="predicted"/>